<dbReference type="InterPro" id="IPR018000">
    <property type="entry name" value="Neurotransmitter_ion_chnl_CS"/>
</dbReference>
<dbReference type="PANTHER" id="PTHR46011">
    <property type="entry name" value="NUCLEAR HORMONE RECEPTOR FAMILY MEMBER NHR-86-RELATED"/>
    <property type="match status" value="1"/>
</dbReference>
<dbReference type="Pfam" id="PF00105">
    <property type="entry name" value="zf-C4"/>
    <property type="match status" value="1"/>
</dbReference>
<dbReference type="AlphaFoldDB" id="A0A8S1EK26"/>
<dbReference type="PROSITE" id="PS00236">
    <property type="entry name" value="NEUROTR_ION_CHANNEL"/>
    <property type="match status" value="1"/>
</dbReference>
<dbReference type="Pfam" id="PF02931">
    <property type="entry name" value="Neur_chan_LBD"/>
    <property type="match status" value="1"/>
</dbReference>
<evidence type="ECO:0000256" key="5">
    <source>
        <dbReference type="ARBA" id="ARBA00023015"/>
    </source>
</evidence>
<keyword evidence="7 11" id="KW-0472">Membrane</keyword>
<dbReference type="CDD" id="cd18989">
    <property type="entry name" value="LGIC_ECD_cation"/>
    <property type="match status" value="1"/>
</dbReference>
<evidence type="ECO:0000256" key="2">
    <source>
        <dbReference type="ARBA" id="ARBA00022723"/>
    </source>
</evidence>
<dbReference type="InterPro" id="IPR000536">
    <property type="entry name" value="Nucl_hrmn_rcpt_lig-bd"/>
</dbReference>
<evidence type="ECO:0000313" key="14">
    <source>
        <dbReference type="EMBL" id="CAB3398113.1"/>
    </source>
</evidence>
<dbReference type="GO" id="GO:0003700">
    <property type="term" value="F:DNA-binding transcription factor activity"/>
    <property type="evidence" value="ECO:0007669"/>
    <property type="project" value="InterPro"/>
</dbReference>
<protein>
    <recommendedName>
        <fullName evidence="16">Nuclear receptor domain-containing protein</fullName>
    </recommendedName>
</protein>
<keyword evidence="6" id="KW-0238">DNA-binding</keyword>
<evidence type="ECO:0000256" key="10">
    <source>
        <dbReference type="ARBA" id="ARBA00023242"/>
    </source>
</evidence>
<dbReference type="GO" id="GO:0043565">
    <property type="term" value="F:sequence-specific DNA binding"/>
    <property type="evidence" value="ECO:0007669"/>
    <property type="project" value="InterPro"/>
</dbReference>
<dbReference type="PANTHER" id="PTHR46011:SF29">
    <property type="entry name" value="NUCLEAR HORMONE RECEPTOR FAMILY MEMBER NHR-57"/>
    <property type="match status" value="1"/>
</dbReference>
<keyword evidence="5" id="KW-0805">Transcription regulation</keyword>
<dbReference type="Proteomes" id="UP000494206">
    <property type="component" value="Unassembled WGS sequence"/>
</dbReference>
<dbReference type="GO" id="GO:0008270">
    <property type="term" value="F:zinc ion binding"/>
    <property type="evidence" value="ECO:0007669"/>
    <property type="project" value="UniProtKB-KW"/>
</dbReference>
<evidence type="ECO:0000256" key="9">
    <source>
        <dbReference type="ARBA" id="ARBA00023170"/>
    </source>
</evidence>
<keyword evidence="8" id="KW-0804">Transcription</keyword>
<comment type="caution">
    <text evidence="14">The sequence shown here is derived from an EMBL/GenBank/DDBJ whole genome shotgun (WGS) entry which is preliminary data.</text>
</comment>
<dbReference type="InterPro" id="IPR036719">
    <property type="entry name" value="Neuro-gated_channel_TM_sf"/>
</dbReference>
<keyword evidence="10" id="KW-0539">Nucleus</keyword>
<keyword evidence="3" id="KW-0863">Zinc-finger</keyword>
<dbReference type="CDD" id="cd19051">
    <property type="entry name" value="LGIC_TM_cation"/>
    <property type="match status" value="1"/>
</dbReference>
<dbReference type="Gene3D" id="1.10.565.10">
    <property type="entry name" value="Retinoid X Receptor"/>
    <property type="match status" value="1"/>
</dbReference>
<dbReference type="CDD" id="cd06916">
    <property type="entry name" value="NR_DBD_like"/>
    <property type="match status" value="1"/>
</dbReference>
<dbReference type="Pfam" id="PF02932">
    <property type="entry name" value="Neur_chan_memb"/>
    <property type="match status" value="1"/>
</dbReference>
<organism evidence="14 15">
    <name type="scientific">Caenorhabditis bovis</name>
    <dbReference type="NCBI Taxonomy" id="2654633"/>
    <lineage>
        <taxon>Eukaryota</taxon>
        <taxon>Metazoa</taxon>
        <taxon>Ecdysozoa</taxon>
        <taxon>Nematoda</taxon>
        <taxon>Chromadorea</taxon>
        <taxon>Rhabditida</taxon>
        <taxon>Rhabditina</taxon>
        <taxon>Rhabditomorpha</taxon>
        <taxon>Rhabditoidea</taxon>
        <taxon>Rhabditidae</taxon>
        <taxon>Peloderinae</taxon>
        <taxon>Caenorhabditis</taxon>
    </lineage>
</organism>
<dbReference type="InterPro" id="IPR001628">
    <property type="entry name" value="Znf_hrmn_rcpt"/>
</dbReference>
<dbReference type="PROSITE" id="PS51843">
    <property type="entry name" value="NR_LBD"/>
    <property type="match status" value="1"/>
</dbReference>
<evidence type="ECO:0000256" key="8">
    <source>
        <dbReference type="ARBA" id="ARBA00023163"/>
    </source>
</evidence>
<gene>
    <name evidence="14" type="ORF">CBOVIS_LOCUS1429</name>
</gene>
<comment type="subcellular location">
    <subcellularLocation>
        <location evidence="1">Membrane</location>
        <topology evidence="1">Multi-pass membrane protein</topology>
    </subcellularLocation>
</comment>
<feature type="domain" description="NR LBD" evidence="13">
    <location>
        <begin position="113"/>
        <end position="366"/>
    </location>
</feature>
<feature type="transmembrane region" description="Helical" evidence="11">
    <location>
        <begin position="608"/>
        <end position="626"/>
    </location>
</feature>
<dbReference type="SMART" id="SM00399">
    <property type="entry name" value="ZnF_C4"/>
    <property type="match status" value="1"/>
</dbReference>
<dbReference type="SUPFAM" id="SSF57716">
    <property type="entry name" value="Glucocorticoid receptor-like (DNA-binding domain)"/>
    <property type="match status" value="1"/>
</dbReference>
<proteinExistence type="predicted"/>
<dbReference type="PRINTS" id="PR00047">
    <property type="entry name" value="STROIDFINGER"/>
</dbReference>
<dbReference type="InterPro" id="IPR013088">
    <property type="entry name" value="Znf_NHR/GATA"/>
</dbReference>
<dbReference type="GO" id="GO:0016020">
    <property type="term" value="C:membrane"/>
    <property type="evidence" value="ECO:0007669"/>
    <property type="project" value="UniProtKB-SubCell"/>
</dbReference>
<dbReference type="InterPro" id="IPR006029">
    <property type="entry name" value="Neurotrans-gated_channel_TM"/>
</dbReference>
<evidence type="ECO:0000259" key="12">
    <source>
        <dbReference type="PROSITE" id="PS51030"/>
    </source>
</evidence>
<reference evidence="14 15" key="1">
    <citation type="submission" date="2020-04" db="EMBL/GenBank/DDBJ databases">
        <authorList>
            <person name="Laetsch R D."/>
            <person name="Stevens L."/>
            <person name="Kumar S."/>
            <person name="Blaxter L. M."/>
        </authorList>
    </citation>
    <scope>NUCLEOTIDE SEQUENCE [LARGE SCALE GENOMIC DNA]</scope>
</reference>
<dbReference type="SUPFAM" id="SSF48508">
    <property type="entry name" value="Nuclear receptor ligand-binding domain"/>
    <property type="match status" value="1"/>
</dbReference>
<feature type="transmembrane region" description="Helical" evidence="11">
    <location>
        <begin position="638"/>
        <end position="662"/>
    </location>
</feature>
<dbReference type="OrthoDB" id="5866477at2759"/>
<dbReference type="Pfam" id="PF00104">
    <property type="entry name" value="Hormone_recep"/>
    <property type="match status" value="1"/>
</dbReference>
<keyword evidence="9" id="KW-0675">Receptor</keyword>
<feature type="transmembrane region" description="Helical" evidence="11">
    <location>
        <begin position="577"/>
        <end position="601"/>
    </location>
</feature>
<dbReference type="SUPFAM" id="SSF63712">
    <property type="entry name" value="Nicotinic receptor ligand binding domain-like"/>
    <property type="match status" value="1"/>
</dbReference>
<evidence type="ECO:0000256" key="6">
    <source>
        <dbReference type="ARBA" id="ARBA00023125"/>
    </source>
</evidence>
<feature type="domain" description="Nuclear receptor" evidence="12">
    <location>
        <begin position="5"/>
        <end position="82"/>
    </location>
</feature>
<evidence type="ECO:0000256" key="11">
    <source>
        <dbReference type="SAM" id="Phobius"/>
    </source>
</evidence>
<name>A0A8S1EK26_9PELO</name>
<dbReference type="Gene3D" id="3.30.50.10">
    <property type="entry name" value="Erythroid Transcription Factor GATA-1, subunit A"/>
    <property type="match status" value="1"/>
</dbReference>
<dbReference type="Gene3D" id="2.70.170.10">
    <property type="entry name" value="Neurotransmitter-gated ion-channel ligand-binding domain"/>
    <property type="match status" value="1"/>
</dbReference>
<keyword evidence="4" id="KW-0862">Zinc</keyword>
<keyword evidence="11" id="KW-0812">Transmembrane</keyword>
<dbReference type="PROSITE" id="PS51030">
    <property type="entry name" value="NUCLEAR_REC_DBD_2"/>
    <property type="match status" value="1"/>
</dbReference>
<dbReference type="PROSITE" id="PS00031">
    <property type="entry name" value="NUCLEAR_REC_DBD_1"/>
    <property type="match status" value="1"/>
</dbReference>
<sequence>MFKDRKLCSVCNQLGDCFHFGVVTCKACAAFFRRSIRMKLDKTYTCKFDDSCVVKSGNRDKCKRCRFLKCVKVGMLRNLVSKASQVEVPTTLSDKLVPVGKKMFDVDSSSYERIAPTLFSIFEAYRGLFQKRTFFHDCVKDREPKATCFQEFVQVYTKDVYLQNEFLEASFPEYDTMSTAAKKKIFKYFFVSFLILEMGYRSYLEAKPHEVIIANGDFINIRQTDKFYLDPHQKQNCKSQDAVEMYQPVFDQMQRNVFQPLVEKRLDILEFLALAALSLWNYDIEDQPDCFYEICAPLKQRIIHELMSFYEKRGNITDPLYRLSNLLLLLPSLERAIQVFVDYVELKSEMLFCLFYCIISYGNSQNLTRDQVYSILSKYFEENTDGTQNESLFPRFNVDVALAMLKLVQVVEPEEKVTFLFDYIVTWSDRRLMWNPDEYDGINHIYIPRSKMWIPEISIVDATDRDEYTPEQQRIGWVSSNGSAGYYISTITSVICNMNVFRFPLDEHTCSVNLLFYTYYPNEYQISIRMGVLPRPVPELGNGEWQMLKIAIGGELLQEQEINIHSFEATFRRNPGFYIALVMIPAYVINVLSILALFINIDDRSEKFTIGMTNIMSMTFILSILSADLPKTQNLPLLAIYVLTNLSIMLTSLAAVLFLPNFRKFFGLKKRKEVDTNGLSVPRKCGLDSTDGARLISPQSDSTLEKTEQDLERDLMDDILEKTQHSIITVGNTDQNVVSRVEIHTRERKYEALMKNHLEKMPRTVEQPSSSEYDISFEFDATQQPIELPTTYEALLAATRPASDKSAHPHPPTVLRARPTGRQYNTLLLEHPDVKHAGRMNKVAKPLKEKLMNSVKTIHNDVLKCEIVHRGQLVVFMDP</sequence>
<dbReference type="FunFam" id="2.70.170.10:FF:000027">
    <property type="entry name" value="Ligand-Gated ion Channel"/>
    <property type="match status" value="1"/>
</dbReference>
<accession>A0A8S1EK26</accession>
<dbReference type="GO" id="GO:0005230">
    <property type="term" value="F:extracellular ligand-gated monoatomic ion channel activity"/>
    <property type="evidence" value="ECO:0007669"/>
    <property type="project" value="InterPro"/>
</dbReference>
<evidence type="ECO:0000256" key="4">
    <source>
        <dbReference type="ARBA" id="ARBA00022833"/>
    </source>
</evidence>
<dbReference type="InterPro" id="IPR035500">
    <property type="entry name" value="NHR-like_dom_sf"/>
</dbReference>
<evidence type="ECO:0000259" key="13">
    <source>
        <dbReference type="PROSITE" id="PS51843"/>
    </source>
</evidence>
<keyword evidence="15" id="KW-1185">Reference proteome</keyword>
<dbReference type="SUPFAM" id="SSF90112">
    <property type="entry name" value="Neurotransmitter-gated ion-channel transmembrane pore"/>
    <property type="match status" value="1"/>
</dbReference>
<evidence type="ECO:0000256" key="3">
    <source>
        <dbReference type="ARBA" id="ARBA00022771"/>
    </source>
</evidence>
<dbReference type="InterPro" id="IPR006202">
    <property type="entry name" value="Neur_chan_lig-bd"/>
</dbReference>
<dbReference type="GO" id="GO:0006357">
    <property type="term" value="P:regulation of transcription by RNA polymerase II"/>
    <property type="evidence" value="ECO:0007669"/>
    <property type="project" value="TreeGrafter"/>
</dbReference>
<keyword evidence="11" id="KW-1133">Transmembrane helix</keyword>
<evidence type="ECO:0000313" key="15">
    <source>
        <dbReference type="Proteomes" id="UP000494206"/>
    </source>
</evidence>
<evidence type="ECO:0000256" key="7">
    <source>
        <dbReference type="ARBA" id="ARBA00023136"/>
    </source>
</evidence>
<dbReference type="SMART" id="SM00430">
    <property type="entry name" value="HOLI"/>
    <property type="match status" value="1"/>
</dbReference>
<dbReference type="InterPro" id="IPR036734">
    <property type="entry name" value="Neur_chan_lig-bd_sf"/>
</dbReference>
<keyword evidence="2" id="KW-0479">Metal-binding</keyword>
<evidence type="ECO:0000256" key="1">
    <source>
        <dbReference type="ARBA" id="ARBA00004141"/>
    </source>
</evidence>
<dbReference type="GO" id="GO:0005634">
    <property type="term" value="C:nucleus"/>
    <property type="evidence" value="ECO:0007669"/>
    <property type="project" value="TreeGrafter"/>
</dbReference>
<dbReference type="EMBL" id="CADEPM010000001">
    <property type="protein sequence ID" value="CAB3398113.1"/>
    <property type="molecule type" value="Genomic_DNA"/>
</dbReference>
<dbReference type="Gene3D" id="1.20.58.390">
    <property type="entry name" value="Neurotransmitter-gated ion-channel transmembrane domain"/>
    <property type="match status" value="1"/>
</dbReference>
<evidence type="ECO:0008006" key="16">
    <source>
        <dbReference type="Google" id="ProtNLM"/>
    </source>
</evidence>
<dbReference type="InterPro" id="IPR038050">
    <property type="entry name" value="Neuro_actylchol_rec"/>
</dbReference>